<dbReference type="SUPFAM" id="SSF46785">
    <property type="entry name" value="Winged helix' DNA-binding domain"/>
    <property type="match status" value="1"/>
</dbReference>
<comment type="caution">
    <text evidence="2">The sequence shown here is derived from an EMBL/GenBank/DDBJ whole genome shotgun (WGS) entry which is preliminary data.</text>
</comment>
<name>A0AAE3IKT1_9FIRM</name>
<dbReference type="PANTHER" id="PTHR34580:SF1">
    <property type="entry name" value="PROTEIN PAFC"/>
    <property type="match status" value="1"/>
</dbReference>
<reference evidence="2 3" key="1">
    <citation type="journal article" date="2021" name="ISME Commun">
        <title>Automated analysis of genomic sequences facilitates high-throughput and comprehensive description of bacteria.</title>
        <authorList>
            <person name="Hitch T.C.A."/>
        </authorList>
    </citation>
    <scope>NUCLEOTIDE SEQUENCE [LARGE SCALE GENOMIC DNA]</scope>
    <source>
        <strain evidence="2 3">Sanger_31</strain>
    </source>
</reference>
<gene>
    <name evidence="2" type="ORF">OCV57_07205</name>
</gene>
<dbReference type="AlphaFoldDB" id="A0AAE3IKT1"/>
<dbReference type="PANTHER" id="PTHR34580">
    <property type="match status" value="1"/>
</dbReference>
<sequence length="328" mass="38427">MTGVSRQKQKLLTMKKLFETKTDEKHTITGNRLIEILGDYGIKAERKTIYDDIKTLCDSGMDIEITKDGHSNAYYLAQRLFQDEELYVLADAVASSRFLTQKKSKELLKKIQSLTSEHKAKDLRRMVYVSNRTKTFNEQIYYAINSIQEGIFSGLEIHFKYYEYTVEKRKQLRHGGEVYTVSPYSLVWENDNYYLVCYCEKHEKICRYRVDRMTQVTVTDIPRRELSEEEKTEVTNRQTIYGMYGGELMTLQLQFDNKLIDVVMDRFGEKTICHKNSDNTFYINEEVQVAPTFWGWLFQFGSQAKVLGPERAVEMAKDAISDIADCYK</sequence>
<proteinExistence type="predicted"/>
<accession>A0AAE3IKT1</accession>
<keyword evidence="3" id="KW-1185">Reference proteome</keyword>
<dbReference type="InterPro" id="IPR026881">
    <property type="entry name" value="WYL_dom"/>
</dbReference>
<feature type="domain" description="WYL" evidence="1">
    <location>
        <begin position="144"/>
        <end position="218"/>
    </location>
</feature>
<evidence type="ECO:0000259" key="1">
    <source>
        <dbReference type="Pfam" id="PF13280"/>
    </source>
</evidence>
<organism evidence="2 3">
    <name type="scientific">Hominimerdicola aceti</name>
    <dbReference type="NCBI Taxonomy" id="2981726"/>
    <lineage>
        <taxon>Bacteria</taxon>
        <taxon>Bacillati</taxon>
        <taxon>Bacillota</taxon>
        <taxon>Clostridia</taxon>
        <taxon>Eubacteriales</taxon>
        <taxon>Oscillospiraceae</taxon>
        <taxon>Hominimerdicola</taxon>
    </lineage>
</organism>
<dbReference type="Proteomes" id="UP001208131">
    <property type="component" value="Unassembled WGS sequence"/>
</dbReference>
<dbReference type="InterPro" id="IPR051534">
    <property type="entry name" value="CBASS_pafABC_assoc_protein"/>
</dbReference>
<dbReference type="PROSITE" id="PS52050">
    <property type="entry name" value="WYL"/>
    <property type="match status" value="1"/>
</dbReference>
<dbReference type="RefSeq" id="WP_022287891.1">
    <property type="nucleotide sequence ID" value="NZ_JAOQJZ010000006.1"/>
</dbReference>
<evidence type="ECO:0000313" key="3">
    <source>
        <dbReference type="Proteomes" id="UP001208131"/>
    </source>
</evidence>
<dbReference type="Pfam" id="PF13280">
    <property type="entry name" value="WYL"/>
    <property type="match status" value="1"/>
</dbReference>
<dbReference type="InterPro" id="IPR036390">
    <property type="entry name" value="WH_DNA-bd_sf"/>
</dbReference>
<evidence type="ECO:0000313" key="2">
    <source>
        <dbReference type="EMBL" id="MCU6705708.1"/>
    </source>
</evidence>
<dbReference type="EMBL" id="JAOQJZ010000006">
    <property type="protein sequence ID" value="MCU6705708.1"/>
    <property type="molecule type" value="Genomic_DNA"/>
</dbReference>
<protein>
    <submittedName>
        <fullName evidence="2">WYL domain-containing protein</fullName>
    </submittedName>
</protein>